<feature type="region of interest" description="Disordered" evidence="1">
    <location>
        <begin position="297"/>
        <end position="325"/>
    </location>
</feature>
<gene>
    <name evidence="2" type="ORF">Bca52824_016626</name>
</gene>
<reference evidence="2 3" key="1">
    <citation type="submission" date="2020-02" db="EMBL/GenBank/DDBJ databases">
        <authorList>
            <person name="Ma Q."/>
            <person name="Huang Y."/>
            <person name="Song X."/>
            <person name="Pei D."/>
        </authorList>
    </citation>
    <scope>NUCLEOTIDE SEQUENCE [LARGE SCALE GENOMIC DNA]</scope>
    <source>
        <strain evidence="2">Sxm20200214</strain>
        <tissue evidence="2">Leaf</tissue>
    </source>
</reference>
<feature type="compositionally biased region" description="Basic and acidic residues" evidence="1">
    <location>
        <begin position="167"/>
        <end position="177"/>
    </location>
</feature>
<evidence type="ECO:0000313" key="2">
    <source>
        <dbReference type="EMBL" id="KAG2323413.1"/>
    </source>
</evidence>
<dbReference type="AlphaFoldDB" id="A0A8X7W7E1"/>
<name>A0A8X7W7E1_BRACI</name>
<evidence type="ECO:0000313" key="3">
    <source>
        <dbReference type="Proteomes" id="UP000886595"/>
    </source>
</evidence>
<feature type="region of interest" description="Disordered" evidence="1">
    <location>
        <begin position="1"/>
        <end position="256"/>
    </location>
</feature>
<evidence type="ECO:0000256" key="1">
    <source>
        <dbReference type="SAM" id="MobiDB-lite"/>
    </source>
</evidence>
<comment type="caution">
    <text evidence="2">The sequence shown here is derived from an EMBL/GenBank/DDBJ whole genome shotgun (WGS) entry which is preliminary data.</text>
</comment>
<organism evidence="2 3">
    <name type="scientific">Brassica carinata</name>
    <name type="common">Ethiopian mustard</name>
    <name type="synonym">Abyssinian cabbage</name>
    <dbReference type="NCBI Taxonomy" id="52824"/>
    <lineage>
        <taxon>Eukaryota</taxon>
        <taxon>Viridiplantae</taxon>
        <taxon>Streptophyta</taxon>
        <taxon>Embryophyta</taxon>
        <taxon>Tracheophyta</taxon>
        <taxon>Spermatophyta</taxon>
        <taxon>Magnoliopsida</taxon>
        <taxon>eudicotyledons</taxon>
        <taxon>Gunneridae</taxon>
        <taxon>Pentapetalae</taxon>
        <taxon>rosids</taxon>
        <taxon>malvids</taxon>
        <taxon>Brassicales</taxon>
        <taxon>Brassicaceae</taxon>
        <taxon>Brassiceae</taxon>
        <taxon>Brassica</taxon>
    </lineage>
</organism>
<accession>A0A8X7W7E1</accession>
<feature type="compositionally biased region" description="Polar residues" evidence="1">
    <location>
        <begin position="62"/>
        <end position="114"/>
    </location>
</feature>
<keyword evidence="3" id="KW-1185">Reference proteome</keyword>
<dbReference type="OrthoDB" id="10413047at2759"/>
<protein>
    <submittedName>
        <fullName evidence="2">Uncharacterized protein</fullName>
    </submittedName>
</protein>
<dbReference type="EMBL" id="JAAMPC010000003">
    <property type="protein sequence ID" value="KAG2323413.1"/>
    <property type="molecule type" value="Genomic_DNA"/>
</dbReference>
<sequence length="452" mass="49998">MERNIRRGLGLPEGTMHNSRKRKGGDDHHGQTSSPDSIGLETQEKNRKEKGKKREPRRNNPAAAQSCTDVMQETRTPSSGNDEQPQQNDSDNARTPPTFGNVTDQQQQIPSNALTLYRDPLCVQPRSYVLPPEGRRPVSPVEGAQLRDNVSVTAQSPPPVESVEAQDGPRKDDEPVNDRTVGPLENPSAKETSGPNAGTISSGEKIGAQDEDSHEQFVEQVRTGTEENEIPGHDSGQKSNLEFPMSGEKLQKGPSPIVDVGRHDPPIVDANNEEIPALDEDERYDSCRDNMSTDNQMQENRVNQVSETEEDTNVVAGGGKRQRTRSRKLTGVYTAESRLKKLFDSAKKVEYKPIEKTNRAVFKKFSEILRENPLQTFKISTGHCLSNSFFLDVAEPGKWFHVFKELNGESSKDAKRGIGLVVETVLQGKGRTCRVVRRGFGTWTADAPHGAV</sequence>
<dbReference type="Proteomes" id="UP000886595">
    <property type="component" value="Unassembled WGS sequence"/>
</dbReference>
<proteinExistence type="predicted"/>
<feature type="compositionally biased region" description="Polar residues" evidence="1">
    <location>
        <begin position="297"/>
        <end position="306"/>
    </location>
</feature>
<feature type="compositionally biased region" description="Polar residues" evidence="1">
    <location>
        <begin position="189"/>
        <end position="202"/>
    </location>
</feature>